<evidence type="ECO:0000256" key="7">
    <source>
        <dbReference type="SAM" id="SignalP"/>
    </source>
</evidence>
<protein>
    <recommendedName>
        <fullName evidence="6">Lipoprotein</fullName>
    </recommendedName>
</protein>
<dbReference type="OrthoDB" id="9812878at2"/>
<evidence type="ECO:0000256" key="1">
    <source>
        <dbReference type="ARBA" id="ARBA00004635"/>
    </source>
</evidence>
<evidence type="ECO:0000256" key="4">
    <source>
        <dbReference type="ARBA" id="ARBA00023139"/>
    </source>
</evidence>
<evidence type="ECO:0000313" key="9">
    <source>
        <dbReference type="Proteomes" id="UP000325161"/>
    </source>
</evidence>
<proteinExistence type="inferred from homology"/>
<comment type="similarity">
    <text evidence="6">Belongs to the nlpA lipoprotein family.</text>
</comment>
<comment type="subcellular location">
    <subcellularLocation>
        <location evidence="1">Membrane</location>
        <topology evidence="1">Lipid-anchor</topology>
    </subcellularLocation>
</comment>
<feature type="chain" id="PRO_5022891570" description="Lipoprotein" evidence="7">
    <location>
        <begin position="26"/>
        <end position="269"/>
    </location>
</feature>
<dbReference type="KEGG" id="pacr:FXN63_06165"/>
<feature type="signal peptide" evidence="7">
    <location>
        <begin position="1"/>
        <end position="25"/>
    </location>
</feature>
<dbReference type="EMBL" id="CP043046">
    <property type="protein sequence ID" value="QEI05472.1"/>
    <property type="molecule type" value="Genomic_DNA"/>
</dbReference>
<keyword evidence="2 7" id="KW-0732">Signal</keyword>
<keyword evidence="4" id="KW-0564">Palmitate</keyword>
<name>A0A5C0AT29_9BURK</name>
<evidence type="ECO:0000256" key="2">
    <source>
        <dbReference type="ARBA" id="ARBA00022729"/>
    </source>
</evidence>
<dbReference type="Proteomes" id="UP000325161">
    <property type="component" value="Chromosome"/>
</dbReference>
<accession>A0A5C0AT29</accession>
<organism evidence="8 9">
    <name type="scientific">Pigmentiphaga aceris</name>
    <dbReference type="NCBI Taxonomy" id="1940612"/>
    <lineage>
        <taxon>Bacteria</taxon>
        <taxon>Pseudomonadati</taxon>
        <taxon>Pseudomonadota</taxon>
        <taxon>Betaproteobacteria</taxon>
        <taxon>Burkholderiales</taxon>
        <taxon>Alcaligenaceae</taxon>
        <taxon>Pigmentiphaga</taxon>
    </lineage>
</organism>
<dbReference type="Gene3D" id="3.40.190.10">
    <property type="entry name" value="Periplasmic binding protein-like II"/>
    <property type="match status" value="2"/>
</dbReference>
<dbReference type="CDD" id="cd13598">
    <property type="entry name" value="PBP2_lipoprotein_IlpA_like"/>
    <property type="match status" value="1"/>
</dbReference>
<dbReference type="NCBIfam" id="TIGR00363">
    <property type="entry name" value="MetQ/NlpA family lipoprotein"/>
    <property type="match status" value="1"/>
</dbReference>
<dbReference type="RefSeq" id="WP_148813719.1">
    <property type="nucleotide sequence ID" value="NZ_CP043046.1"/>
</dbReference>
<gene>
    <name evidence="8" type="ORF">FXN63_06165</name>
</gene>
<dbReference type="SUPFAM" id="SSF53850">
    <property type="entry name" value="Periplasmic binding protein-like II"/>
    <property type="match status" value="1"/>
</dbReference>
<dbReference type="InterPro" id="IPR004872">
    <property type="entry name" value="Lipoprotein_NlpA"/>
</dbReference>
<dbReference type="PIRSF" id="PIRSF002854">
    <property type="entry name" value="MetQ"/>
    <property type="match status" value="1"/>
</dbReference>
<evidence type="ECO:0000256" key="5">
    <source>
        <dbReference type="ARBA" id="ARBA00023288"/>
    </source>
</evidence>
<sequence length="269" mass="29228">MNRRFALKALSALIVAAGLHAPVFAQNAADKTVIKVGQTSGPHAKIMEVVKGIAARDGLTIEVIEFGDYIQPNAALDAGDLDANNYQTKPFMDAQIKARGYKIVSVGNTVLFPMGYYSKKYKNIQDLPEGARVGIQNDPANSGRSLQLLEKSGLIKLKAGVGTTATPADIIENPKKLRFHQLDSAQLPRSLDDLDMAAINTSFAIKAGLVPARDAIVIEGIDSPHTNLLVVREADKDKPWVKKLLKAYQSEEIRKFIETEFKGSGIPTF</sequence>
<evidence type="ECO:0000256" key="6">
    <source>
        <dbReference type="PIRNR" id="PIRNR002854"/>
    </source>
</evidence>
<keyword evidence="9" id="KW-1185">Reference proteome</keyword>
<dbReference type="Pfam" id="PF03180">
    <property type="entry name" value="Lipoprotein_9"/>
    <property type="match status" value="1"/>
</dbReference>
<reference evidence="8 9" key="1">
    <citation type="submission" date="2019-08" db="EMBL/GenBank/DDBJ databases">
        <title>Amphibian skin-associated Pigmentiphaga: genome sequence and occurrence across geography and hosts.</title>
        <authorList>
            <person name="Bletz M.C."/>
            <person name="Bunk B."/>
            <person name="Sproeer C."/>
            <person name="Biwer P."/>
            <person name="Reiter S."/>
            <person name="Rabemananjara F.C.E."/>
            <person name="Schulz S."/>
            <person name="Overmann J."/>
            <person name="Vences M."/>
        </authorList>
    </citation>
    <scope>NUCLEOTIDE SEQUENCE [LARGE SCALE GENOMIC DNA]</scope>
    <source>
        <strain evidence="8 9">Mada1488</strain>
    </source>
</reference>
<dbReference type="PANTHER" id="PTHR30429:SF1">
    <property type="entry name" value="D-METHIONINE-BINDING LIPOPROTEIN METQ-RELATED"/>
    <property type="match status" value="1"/>
</dbReference>
<dbReference type="PANTHER" id="PTHR30429">
    <property type="entry name" value="D-METHIONINE-BINDING LIPOPROTEIN METQ"/>
    <property type="match status" value="1"/>
</dbReference>
<dbReference type="GO" id="GO:0016020">
    <property type="term" value="C:membrane"/>
    <property type="evidence" value="ECO:0007669"/>
    <property type="project" value="UniProtKB-SubCell"/>
</dbReference>
<keyword evidence="5 6" id="KW-0449">Lipoprotein</keyword>
<evidence type="ECO:0000256" key="3">
    <source>
        <dbReference type="ARBA" id="ARBA00023136"/>
    </source>
</evidence>
<evidence type="ECO:0000313" key="8">
    <source>
        <dbReference type="EMBL" id="QEI05472.1"/>
    </source>
</evidence>
<dbReference type="AlphaFoldDB" id="A0A5C0AT29"/>
<keyword evidence="3" id="KW-0472">Membrane</keyword>